<keyword evidence="1" id="KW-0472">Membrane</keyword>
<keyword evidence="1" id="KW-0812">Transmembrane</keyword>
<feature type="transmembrane region" description="Helical" evidence="1">
    <location>
        <begin position="7"/>
        <end position="27"/>
    </location>
</feature>
<reference evidence="2" key="1">
    <citation type="journal article" date="2020" name="Nature">
        <title>Giant virus diversity and host interactions through global metagenomics.</title>
        <authorList>
            <person name="Schulz F."/>
            <person name="Roux S."/>
            <person name="Paez-Espino D."/>
            <person name="Jungbluth S."/>
            <person name="Walsh D.A."/>
            <person name="Denef V.J."/>
            <person name="McMahon K.D."/>
            <person name="Konstantinidis K.T."/>
            <person name="Eloe-Fadrosh E.A."/>
            <person name="Kyrpides N.C."/>
            <person name="Woyke T."/>
        </authorList>
    </citation>
    <scope>NUCLEOTIDE SEQUENCE</scope>
    <source>
        <strain evidence="2">GVMAG-M-3300023174-47</strain>
    </source>
</reference>
<accession>A0A6C0DPQ8</accession>
<feature type="transmembrane region" description="Helical" evidence="1">
    <location>
        <begin position="33"/>
        <end position="52"/>
    </location>
</feature>
<keyword evidence="1" id="KW-1133">Transmembrane helix</keyword>
<proteinExistence type="predicted"/>
<evidence type="ECO:0000256" key="1">
    <source>
        <dbReference type="SAM" id="Phobius"/>
    </source>
</evidence>
<protein>
    <submittedName>
        <fullName evidence="2">Uncharacterized protein</fullName>
    </submittedName>
</protein>
<sequence length="53" mass="6323">MLNEKIYGFLLVCFMLYFTSTCVIYVFTDDIPFPFLMAAPVYFYVMTYFMGFP</sequence>
<name>A0A6C0DPQ8_9ZZZZ</name>
<organism evidence="2">
    <name type="scientific">viral metagenome</name>
    <dbReference type="NCBI Taxonomy" id="1070528"/>
    <lineage>
        <taxon>unclassified sequences</taxon>
        <taxon>metagenomes</taxon>
        <taxon>organismal metagenomes</taxon>
    </lineage>
</organism>
<evidence type="ECO:0000313" key="2">
    <source>
        <dbReference type="EMBL" id="QHT18543.1"/>
    </source>
</evidence>
<dbReference type="EMBL" id="MN739658">
    <property type="protein sequence ID" value="QHT18543.1"/>
    <property type="molecule type" value="Genomic_DNA"/>
</dbReference>
<dbReference type="AlphaFoldDB" id="A0A6C0DPQ8"/>